<keyword evidence="3" id="KW-1185">Reference proteome</keyword>
<feature type="compositionally biased region" description="Basic and acidic residues" evidence="1">
    <location>
        <begin position="1059"/>
        <end position="1072"/>
    </location>
</feature>
<evidence type="ECO:0000256" key="1">
    <source>
        <dbReference type="SAM" id="MobiDB-lite"/>
    </source>
</evidence>
<dbReference type="Proteomes" id="UP000694843">
    <property type="component" value="Unplaced"/>
</dbReference>
<feature type="signal peptide" evidence="2">
    <location>
        <begin position="1"/>
        <end position="22"/>
    </location>
</feature>
<feature type="compositionally biased region" description="Polar residues" evidence="1">
    <location>
        <begin position="1005"/>
        <end position="1024"/>
    </location>
</feature>
<feature type="chain" id="PRO_5034917252" evidence="2">
    <location>
        <begin position="23"/>
        <end position="1236"/>
    </location>
</feature>
<dbReference type="OrthoDB" id="420380at2759"/>
<keyword evidence="2" id="KW-0732">Signal</keyword>
<sequence length="1236" mass="138481">MTFEYFLAIIAGFALVFNEGRGQAFNNFEHVNSENLRFGIIDHDNKLSDHPGEVKNTNIVQFLEAFSNPEHIVFRGSNAGFEPSFRGAFGSNTYDENLNRNDEEALTDDDYFIRSEGEPSRPNFVYPNTDQAYGNADFELSSYDEGSMLDDPVFSELHLYDDVQPREILYASELSTSKNGMDQREKKVTPSNLDPTTDNVPVLCRPAIEVREPLSLAPSNVFCTKNGNPKTQITRTIGNFNSFDTNFATRIPVVSVLNEMENFPSENGPLPTTVSQLGKSTVLKEFVFPESVEKIVEVSRLVTTKKSEGEFLLVPTPGDFKLVNANFHANAGETVHLDTEPNRSSTSEIKRGRKAPAFNQEEDIFKPPLQEDYSVSLDEDEIKTCSKGLEPSNERYSELGGVNDLAKLDCDNSKITEMPLPLMLHKVDFVFNTLEAILRNIFGRRRLDLDKQSEFDIAKKCWLELLEEKLLKKRTKHRPDIMDTVGNFLSVSRLNRCYASVVGLLRSQPHANKYADYMKFLDSASSFISFTNKVENVLAKAVINEQKIYKFEPHQMNGVRRVKSGLTSSNAWQAKHMLPVALVALKSGDLASAFLWLSYIDQVYPLQQDDKYKNLLEHIIHQHDHALLHGDVQNTFTVPLMSQRLQVRQHLRDSHYNALCRGHGNQAAEENNFRVCRYLSVRPHFLLAPLKMEILNANPRIVLYHDIATAGDFLSGTESAVKVRSRYAGKLVNQKMCNASNCILSGYIRDQMPRISLAVASRLAAISNGRLKINDFEFELISPGFNRTLPSIANGTILQCQNSTTYGKNGDDVSFWTIFVSTSKFERPSTQLLIEPTSLDSGAGDHLPPKDAVKTETSTANSRLGSSIVDVNKFYMLASDTERSTTTQIKNNDLGGSITTRLVLDSVSGHINTPAKVSLLNPTPVFLHGRAVESHFQTTPIPPSLGSTSVPSTSTQRTGSKSKDNFMPLSPVTERNKFSTVTVLESRNVSNENESSSNLLDEGTMSVSNQNRSIPDSFREQTLSRMGEKTVSANNHKQSTLDSFREQSSSRMNEETASEDNHKQRILDRFPVYDHNGNDGTTAKGENSVEQDVKESTDYTQVLKGNYDIKVSFDAFDSATSINDLYFRISVRDGGNIMVSVAEDLCEEMSARDDDHDEQKHQATANIATKTCYEDVKRSNRFHDGYMNGHLLQKEAGFNIKRKLMMAQIISEVGSNMKKEMVMALMTSETGSNLKR</sequence>
<evidence type="ECO:0000256" key="2">
    <source>
        <dbReference type="SAM" id="SignalP"/>
    </source>
</evidence>
<dbReference type="AlphaFoldDB" id="A0A8B7PBB9"/>
<dbReference type="KEGG" id="hazt:108679206"/>
<dbReference type="RefSeq" id="XP_018023295.1">
    <property type="nucleotide sequence ID" value="XM_018167806.2"/>
</dbReference>
<name>A0A8B7PBB9_HYAAZ</name>
<feature type="region of interest" description="Disordered" evidence="1">
    <location>
        <begin position="938"/>
        <end position="971"/>
    </location>
</feature>
<feature type="region of interest" description="Disordered" evidence="1">
    <location>
        <begin position="986"/>
        <end position="1093"/>
    </location>
</feature>
<gene>
    <name evidence="4" type="primary">LOC108679206</name>
</gene>
<organism evidence="3 4">
    <name type="scientific">Hyalella azteca</name>
    <name type="common">Amphipod</name>
    <dbReference type="NCBI Taxonomy" id="294128"/>
    <lineage>
        <taxon>Eukaryota</taxon>
        <taxon>Metazoa</taxon>
        <taxon>Ecdysozoa</taxon>
        <taxon>Arthropoda</taxon>
        <taxon>Crustacea</taxon>
        <taxon>Multicrustacea</taxon>
        <taxon>Malacostraca</taxon>
        <taxon>Eumalacostraca</taxon>
        <taxon>Peracarida</taxon>
        <taxon>Amphipoda</taxon>
        <taxon>Senticaudata</taxon>
        <taxon>Talitrida</taxon>
        <taxon>Talitroidea</taxon>
        <taxon>Hyalellidae</taxon>
        <taxon>Hyalella</taxon>
    </lineage>
</organism>
<proteinExistence type="predicted"/>
<feature type="compositionally biased region" description="Low complexity" evidence="1">
    <location>
        <begin position="986"/>
        <end position="1000"/>
    </location>
</feature>
<feature type="compositionally biased region" description="Polar residues" evidence="1">
    <location>
        <begin position="938"/>
        <end position="959"/>
    </location>
</feature>
<evidence type="ECO:0000313" key="3">
    <source>
        <dbReference type="Proteomes" id="UP000694843"/>
    </source>
</evidence>
<feature type="region of interest" description="Disordered" evidence="1">
    <location>
        <begin position="836"/>
        <end position="859"/>
    </location>
</feature>
<protein>
    <submittedName>
        <fullName evidence="4">Uncharacterized protein LOC108679206</fullName>
    </submittedName>
</protein>
<dbReference type="GeneID" id="108679206"/>
<accession>A0A8B7PBB9</accession>
<reference evidence="4" key="1">
    <citation type="submission" date="2025-08" db="UniProtKB">
        <authorList>
            <consortium name="RefSeq"/>
        </authorList>
    </citation>
    <scope>IDENTIFICATION</scope>
    <source>
        <tissue evidence="4">Whole organism</tissue>
    </source>
</reference>
<evidence type="ECO:0000313" key="4">
    <source>
        <dbReference type="RefSeq" id="XP_018023295.1"/>
    </source>
</evidence>
<feature type="compositionally biased region" description="Polar residues" evidence="1">
    <location>
        <begin position="1031"/>
        <end position="1051"/>
    </location>
</feature>
<feature type="compositionally biased region" description="Polar residues" evidence="1">
    <location>
        <begin position="1078"/>
        <end position="1090"/>
    </location>
</feature>